<evidence type="ECO:0000313" key="4">
    <source>
        <dbReference type="Proteomes" id="UP000245926"/>
    </source>
</evidence>
<name>A0A2U8W5U7_9HYPH</name>
<dbReference type="GO" id="GO:0004553">
    <property type="term" value="F:hydrolase activity, hydrolyzing O-glycosyl compounds"/>
    <property type="evidence" value="ECO:0007669"/>
    <property type="project" value="InterPro"/>
</dbReference>
<sequence length="653" mass="69547">MLDLTGYRLTFDEEFNRRSISLDGRGTTWADTRREWRYDANSDIGFGHSSFVDPSSGYDPFRVENGALAITAVPDRTASGHPGSWESGLITTQGNFSQTYGYFEMRAQLSGGIGAWDAFWLLPDTPAANTDNRPGWQEIDIVEHYGANEGGVYGYVHTTDDGGAGERQFYSYHGGLTTGYHTYGVNWNADTIDFYFDGIYMGSRATPSDMHGPMYILADLATQGVPDNDADAAGVPLSMHIDYIRAFSNASDAVAVAQDTPSAPDERDPGLYGATAVRGTPVQEAPGKSLFGETVHSAQDVGAQVYVLFSGLLGRIPGLLEIEGWAHRLEHGTSLTSFAAELLASAEGQARFDATDHGSFIQSLYVSVLHRSADPSGLAAWTASLASDATPAQVAIGFALSDEHLTRLGPIFEAGIFVPDKATADVARLYHAVLARVPDALGLQAWVGAVDAGAKMSNVAGAFIASAEYEVAATGFSDRQFVEMLYHSVLGRAADTAGLQAWTGALDHGAGRTTIAESFTDSLEFQGAYATASSTDYVSGLYQGVLGRAGDVSGLASWTAAIDGHTLTRAQVAHAFVESAEFHDRFVAPSDATFLNMLYEGAFGRTADADGLTYWTAAFAHGASRADVAAIFVQSGEAQQHLLSVVEQGWLLS</sequence>
<evidence type="ECO:0000259" key="2">
    <source>
        <dbReference type="PROSITE" id="PS51762"/>
    </source>
</evidence>
<reference evidence="4" key="1">
    <citation type="submission" date="2018-05" db="EMBL/GenBank/DDBJ databases">
        <title>Complete Genome Sequence of Methylobacterium sp. 17SD2-17.</title>
        <authorList>
            <person name="Srinivasan S."/>
        </authorList>
    </citation>
    <scope>NUCLEOTIDE SEQUENCE [LARGE SCALE GENOMIC DNA]</scope>
    <source>
        <strain evidence="4">17SD2-17</strain>
    </source>
</reference>
<dbReference type="EMBL" id="CP029550">
    <property type="protein sequence ID" value="AWN41419.1"/>
    <property type="molecule type" value="Genomic_DNA"/>
</dbReference>
<proteinExistence type="inferred from homology"/>
<dbReference type="InterPro" id="IPR013320">
    <property type="entry name" value="ConA-like_dom_sf"/>
</dbReference>
<dbReference type="Pfam" id="PF13946">
    <property type="entry name" value="DUF4214"/>
    <property type="match status" value="3"/>
</dbReference>
<dbReference type="Gene3D" id="2.60.120.200">
    <property type="match status" value="1"/>
</dbReference>
<dbReference type="AlphaFoldDB" id="A0A2U8W5U7"/>
<dbReference type="PROSITE" id="PS51762">
    <property type="entry name" value="GH16_2"/>
    <property type="match status" value="1"/>
</dbReference>
<dbReference type="InterPro" id="IPR000757">
    <property type="entry name" value="Beta-glucanase-like"/>
</dbReference>
<dbReference type="CDD" id="cd08023">
    <property type="entry name" value="GH16_laminarinase_like"/>
    <property type="match status" value="1"/>
</dbReference>
<accession>A0A2U8W5U7</accession>
<comment type="similarity">
    <text evidence="1">Belongs to the glycosyl hydrolase 16 family.</text>
</comment>
<evidence type="ECO:0000256" key="1">
    <source>
        <dbReference type="ARBA" id="ARBA00006865"/>
    </source>
</evidence>
<feature type="domain" description="GH16" evidence="2">
    <location>
        <begin position="2"/>
        <end position="252"/>
    </location>
</feature>
<organism evidence="3 4">
    <name type="scientific">Methylobacterium durans</name>
    <dbReference type="NCBI Taxonomy" id="2202825"/>
    <lineage>
        <taxon>Bacteria</taxon>
        <taxon>Pseudomonadati</taxon>
        <taxon>Pseudomonadota</taxon>
        <taxon>Alphaproteobacteria</taxon>
        <taxon>Hyphomicrobiales</taxon>
        <taxon>Methylobacteriaceae</taxon>
        <taxon>Methylobacterium</taxon>
    </lineage>
</organism>
<dbReference type="PANTHER" id="PTHR10963">
    <property type="entry name" value="GLYCOSYL HYDROLASE-RELATED"/>
    <property type="match status" value="1"/>
</dbReference>
<dbReference type="Pfam" id="PF00722">
    <property type="entry name" value="Glyco_hydro_16"/>
    <property type="match status" value="1"/>
</dbReference>
<dbReference type="PANTHER" id="PTHR10963:SF55">
    <property type="entry name" value="GLYCOSIDE HYDROLASE FAMILY 16 PROTEIN"/>
    <property type="match status" value="1"/>
</dbReference>
<protein>
    <recommendedName>
        <fullName evidence="2">GH16 domain-containing protein</fullName>
    </recommendedName>
</protein>
<dbReference type="OrthoDB" id="9809583at2"/>
<dbReference type="GO" id="GO:0005975">
    <property type="term" value="P:carbohydrate metabolic process"/>
    <property type="evidence" value="ECO:0007669"/>
    <property type="project" value="InterPro"/>
</dbReference>
<gene>
    <name evidence="3" type="ORF">DK389_13960</name>
</gene>
<dbReference type="InterPro" id="IPR050546">
    <property type="entry name" value="Glycosyl_Hydrlase_16"/>
</dbReference>
<dbReference type="Proteomes" id="UP000245926">
    <property type="component" value="Chromosome"/>
</dbReference>
<keyword evidence="4" id="KW-1185">Reference proteome</keyword>
<dbReference type="InterPro" id="IPR025282">
    <property type="entry name" value="DUF4214"/>
</dbReference>
<dbReference type="KEGG" id="mets:DK389_13960"/>
<dbReference type="SUPFAM" id="SSF49899">
    <property type="entry name" value="Concanavalin A-like lectins/glucanases"/>
    <property type="match status" value="1"/>
</dbReference>
<dbReference type="RefSeq" id="WP_109890419.1">
    <property type="nucleotide sequence ID" value="NZ_CP029550.1"/>
</dbReference>
<dbReference type="Gene3D" id="1.10.3130.20">
    <property type="entry name" value="Phycobilisome linker domain"/>
    <property type="match status" value="2"/>
</dbReference>
<evidence type="ECO:0000313" key="3">
    <source>
        <dbReference type="EMBL" id="AWN41419.1"/>
    </source>
</evidence>
<dbReference type="InterPro" id="IPR038255">
    <property type="entry name" value="PBS_linker_sf"/>
</dbReference>